<dbReference type="Pfam" id="PF03466">
    <property type="entry name" value="LysR_substrate"/>
    <property type="match status" value="1"/>
</dbReference>
<dbReference type="PROSITE" id="PS50931">
    <property type="entry name" value="HTH_LYSR"/>
    <property type="match status" value="1"/>
</dbReference>
<dbReference type="InterPro" id="IPR036390">
    <property type="entry name" value="WH_DNA-bd_sf"/>
</dbReference>
<dbReference type="Gene3D" id="3.40.190.10">
    <property type="entry name" value="Periplasmic binding protein-like II"/>
    <property type="match status" value="2"/>
</dbReference>
<evidence type="ECO:0000256" key="4">
    <source>
        <dbReference type="ARBA" id="ARBA00023163"/>
    </source>
</evidence>
<dbReference type="SUPFAM" id="SSF46785">
    <property type="entry name" value="Winged helix' DNA-binding domain"/>
    <property type="match status" value="1"/>
</dbReference>
<dbReference type="PRINTS" id="PR00039">
    <property type="entry name" value="HTHLYSR"/>
</dbReference>
<comment type="caution">
    <text evidence="6">The sequence shown here is derived from an EMBL/GenBank/DDBJ whole genome shotgun (WGS) entry which is preliminary data.</text>
</comment>
<sequence>MDFDLNLIKVFLEVYQYHSYTKASETIGITQPAVSASIKRMEQEIGEPLFYREGRTMKPTAMAIRLAARFRVGFDEIQNALSERFTYSVYVNEALALDLPVLPSMMIEHTPLDQEILLHQLKSLSVDLAVGIFMVKDHSIVTEPLFSESTVIVCRRDHPRIHGHISRNQFYEEGHVALATQWKGMDGFEHIRLESPKSRNIQCKTHSISAMLLDVTISDRVAIVPRHLALNWQERLNFQVLENPIEHKPLEYCLAYHRRYQKTENHIKVRETIRAHLGCAD</sequence>
<keyword evidence="3" id="KW-0238">DNA-binding</keyword>
<accession>A0A1E5FU36</accession>
<dbReference type="Proteomes" id="UP000094802">
    <property type="component" value="Unassembled WGS sequence"/>
</dbReference>
<dbReference type="InterPro" id="IPR050389">
    <property type="entry name" value="LysR-type_TF"/>
</dbReference>
<gene>
    <name evidence="6" type="ORF">A142_18830</name>
</gene>
<dbReference type="GO" id="GO:0003677">
    <property type="term" value="F:DNA binding"/>
    <property type="evidence" value="ECO:0007669"/>
    <property type="project" value="UniProtKB-KW"/>
</dbReference>
<dbReference type="SUPFAM" id="SSF53850">
    <property type="entry name" value="Periplasmic binding protein-like II"/>
    <property type="match status" value="1"/>
</dbReference>
<evidence type="ECO:0000256" key="1">
    <source>
        <dbReference type="ARBA" id="ARBA00009437"/>
    </source>
</evidence>
<organism evidence="6 7">
    <name type="scientific">Vibrio splendidus 12E03</name>
    <dbReference type="NCBI Taxonomy" id="1191305"/>
    <lineage>
        <taxon>Bacteria</taxon>
        <taxon>Pseudomonadati</taxon>
        <taxon>Pseudomonadota</taxon>
        <taxon>Gammaproteobacteria</taxon>
        <taxon>Vibrionales</taxon>
        <taxon>Vibrionaceae</taxon>
        <taxon>Vibrio</taxon>
    </lineage>
</organism>
<evidence type="ECO:0000256" key="3">
    <source>
        <dbReference type="ARBA" id="ARBA00023125"/>
    </source>
</evidence>
<dbReference type="Pfam" id="PF00126">
    <property type="entry name" value="HTH_1"/>
    <property type="match status" value="1"/>
</dbReference>
<keyword evidence="4" id="KW-0804">Transcription</keyword>
<evidence type="ECO:0000313" key="7">
    <source>
        <dbReference type="Proteomes" id="UP000094802"/>
    </source>
</evidence>
<dbReference type="InterPro" id="IPR036388">
    <property type="entry name" value="WH-like_DNA-bd_sf"/>
</dbReference>
<keyword evidence="2" id="KW-0805">Transcription regulation</keyword>
<evidence type="ECO:0000256" key="2">
    <source>
        <dbReference type="ARBA" id="ARBA00023015"/>
    </source>
</evidence>
<proteinExistence type="inferred from homology"/>
<dbReference type="OrthoDB" id="6621790at2"/>
<dbReference type="InterPro" id="IPR005119">
    <property type="entry name" value="LysR_subst-bd"/>
</dbReference>
<dbReference type="Gene3D" id="1.10.10.10">
    <property type="entry name" value="Winged helix-like DNA-binding domain superfamily/Winged helix DNA-binding domain"/>
    <property type="match status" value="1"/>
</dbReference>
<dbReference type="GO" id="GO:0003700">
    <property type="term" value="F:DNA-binding transcription factor activity"/>
    <property type="evidence" value="ECO:0007669"/>
    <property type="project" value="InterPro"/>
</dbReference>
<reference evidence="6 7" key="1">
    <citation type="journal article" date="2012" name="Science">
        <title>Ecological populations of bacteria act as socially cohesive units of antibiotic production and resistance.</title>
        <authorList>
            <person name="Cordero O.X."/>
            <person name="Wildschutte H."/>
            <person name="Kirkup B."/>
            <person name="Proehl S."/>
            <person name="Ngo L."/>
            <person name="Hussain F."/>
            <person name="Le Roux F."/>
            <person name="Mincer T."/>
            <person name="Polz M.F."/>
        </authorList>
    </citation>
    <scope>NUCLEOTIDE SEQUENCE [LARGE SCALE GENOMIC DNA]</scope>
    <source>
        <strain evidence="6 7">12E03</strain>
    </source>
</reference>
<dbReference type="EMBL" id="AJZD02000085">
    <property type="protein sequence ID" value="OEF93999.1"/>
    <property type="molecule type" value="Genomic_DNA"/>
</dbReference>
<dbReference type="InterPro" id="IPR000847">
    <property type="entry name" value="LysR_HTH_N"/>
</dbReference>
<comment type="similarity">
    <text evidence="1">Belongs to the LysR transcriptional regulatory family.</text>
</comment>
<feature type="domain" description="HTH lysR-type" evidence="5">
    <location>
        <begin position="3"/>
        <end position="60"/>
    </location>
</feature>
<evidence type="ECO:0000313" key="6">
    <source>
        <dbReference type="EMBL" id="OEF93999.1"/>
    </source>
</evidence>
<dbReference type="AlphaFoldDB" id="A0A1E5FU36"/>
<name>A0A1E5FU36_VIBSP</name>
<protein>
    <submittedName>
        <fullName evidence="6">LysR family transcriptional regulator</fullName>
    </submittedName>
</protein>
<dbReference type="PANTHER" id="PTHR30118:SF6">
    <property type="entry name" value="HTH-TYPE TRANSCRIPTIONAL REGULATOR LEUO"/>
    <property type="match status" value="1"/>
</dbReference>
<dbReference type="PANTHER" id="PTHR30118">
    <property type="entry name" value="HTH-TYPE TRANSCRIPTIONAL REGULATOR LEUO-RELATED"/>
    <property type="match status" value="1"/>
</dbReference>
<evidence type="ECO:0000259" key="5">
    <source>
        <dbReference type="PROSITE" id="PS50931"/>
    </source>
</evidence>
<dbReference type="RefSeq" id="WP_019822917.1">
    <property type="nucleotide sequence ID" value="NZ_AJZD02000085.1"/>
</dbReference>